<comment type="subunit">
    <text evidence="2">The complex is composed of two ATP-binding proteins (LsrA), two transmembrane proteins (LsrC and LsrD) and a solute-binding protein (LsrB).</text>
</comment>
<evidence type="ECO:0000256" key="10">
    <source>
        <dbReference type="ARBA" id="ARBA00039382"/>
    </source>
</evidence>
<keyword evidence="3" id="KW-0813">Transport</keyword>
<keyword evidence="8 11" id="KW-0472">Membrane</keyword>
<feature type="transmembrane region" description="Helical" evidence="11">
    <location>
        <begin position="299"/>
        <end position="320"/>
    </location>
</feature>
<keyword evidence="7 11" id="KW-1133">Transmembrane helix</keyword>
<comment type="subcellular location">
    <subcellularLocation>
        <location evidence="1">Cell membrane</location>
        <topology evidence="1">Multi-pass membrane protein</topology>
    </subcellularLocation>
</comment>
<evidence type="ECO:0000313" key="12">
    <source>
        <dbReference type="EMBL" id="MCX5569900.1"/>
    </source>
</evidence>
<evidence type="ECO:0000256" key="7">
    <source>
        <dbReference type="ARBA" id="ARBA00022989"/>
    </source>
</evidence>
<accession>A0A9X3IMH6</accession>
<dbReference type="InterPro" id="IPR001851">
    <property type="entry name" value="ABC_transp_permease"/>
</dbReference>
<keyword evidence="6 11" id="KW-0812">Transmembrane</keyword>
<proteinExistence type="predicted"/>
<evidence type="ECO:0000256" key="5">
    <source>
        <dbReference type="ARBA" id="ARBA00022519"/>
    </source>
</evidence>
<keyword evidence="5" id="KW-0997">Cell inner membrane</keyword>
<evidence type="ECO:0000256" key="9">
    <source>
        <dbReference type="ARBA" id="ARBA00025439"/>
    </source>
</evidence>
<evidence type="ECO:0000256" key="2">
    <source>
        <dbReference type="ARBA" id="ARBA00011262"/>
    </source>
</evidence>
<dbReference type="CDD" id="cd06579">
    <property type="entry name" value="TM_PBP1_transp_AraH_like"/>
    <property type="match status" value="1"/>
</dbReference>
<evidence type="ECO:0000256" key="4">
    <source>
        <dbReference type="ARBA" id="ARBA00022475"/>
    </source>
</evidence>
<dbReference type="Pfam" id="PF02653">
    <property type="entry name" value="BPD_transp_2"/>
    <property type="match status" value="1"/>
</dbReference>
<feature type="transmembrane region" description="Helical" evidence="11">
    <location>
        <begin position="218"/>
        <end position="237"/>
    </location>
</feature>
<dbReference type="Proteomes" id="UP001144805">
    <property type="component" value="Unassembled WGS sequence"/>
</dbReference>
<dbReference type="PANTHER" id="PTHR32196:SF29">
    <property type="entry name" value="AUTOINDUCER 2 IMPORT SYSTEM PERMEASE PROTEIN LSRC"/>
    <property type="match status" value="1"/>
</dbReference>
<comment type="function">
    <text evidence="9">Part of the ABC transporter complex LsrABCD involved in autoinducer 2 (AI-2) import. Probably responsible for the translocation of the substrate across the membrane.</text>
</comment>
<name>A0A9X3IMH6_9HYPH</name>
<feature type="transmembrane region" description="Helical" evidence="11">
    <location>
        <begin position="94"/>
        <end position="117"/>
    </location>
</feature>
<protein>
    <recommendedName>
        <fullName evidence="10">Autoinducer 2 import system permease protein LsrC</fullName>
    </recommendedName>
</protein>
<evidence type="ECO:0000256" key="3">
    <source>
        <dbReference type="ARBA" id="ARBA00022448"/>
    </source>
</evidence>
<evidence type="ECO:0000256" key="6">
    <source>
        <dbReference type="ARBA" id="ARBA00022692"/>
    </source>
</evidence>
<dbReference type="GO" id="GO:0005886">
    <property type="term" value="C:plasma membrane"/>
    <property type="evidence" value="ECO:0007669"/>
    <property type="project" value="UniProtKB-SubCell"/>
</dbReference>
<dbReference type="AlphaFoldDB" id="A0A9X3IMH6"/>
<keyword evidence="4" id="KW-1003">Cell membrane</keyword>
<feature type="transmembrane region" description="Helical" evidence="11">
    <location>
        <begin position="70"/>
        <end position="88"/>
    </location>
</feature>
<dbReference type="GO" id="GO:0022857">
    <property type="term" value="F:transmembrane transporter activity"/>
    <property type="evidence" value="ECO:0007669"/>
    <property type="project" value="InterPro"/>
</dbReference>
<evidence type="ECO:0000256" key="1">
    <source>
        <dbReference type="ARBA" id="ARBA00004651"/>
    </source>
</evidence>
<sequence length="345" mass="36295">MNGLRLRPERVRELSLLAIIVVAVLVFATIIDGYLSPRTFNRIASSVVIIAVVAAGQTLVVLTRNIDLSVGAMVGCVAYFTGALLAANHGLPPVLAIALAVAIGTVMGAINGALVVFARIPSIIVTLGTMAVFRGLLVEFSGAKSITTANLPSWLVNLPQMTVLSIGSFDIRAMVALALVTIILFQLGMSVLRVGRHFYAVGSNPDAAHFTGLPVRRVIFSAFLLSGAMSGLAGFMTLARFGTITVEAAMGLELESIAAVVVGGVNIFGGAGSIIGATLGAILIGTLEQSLFRLQINQFWLDALLGLLILVAVASDSVLITRLRRFWNEARARRRQIPATTDTTS</sequence>
<keyword evidence="13" id="KW-1185">Reference proteome</keyword>
<feature type="transmembrane region" description="Helical" evidence="11">
    <location>
        <begin position="163"/>
        <end position="187"/>
    </location>
</feature>
<dbReference type="RefSeq" id="WP_266338869.1">
    <property type="nucleotide sequence ID" value="NZ_JAPKNK010000004.1"/>
</dbReference>
<gene>
    <name evidence="12" type="ORF">OSH07_11905</name>
</gene>
<evidence type="ECO:0000256" key="8">
    <source>
        <dbReference type="ARBA" id="ARBA00023136"/>
    </source>
</evidence>
<feature type="transmembrane region" description="Helical" evidence="11">
    <location>
        <begin position="257"/>
        <end position="287"/>
    </location>
</feature>
<reference evidence="12" key="1">
    <citation type="submission" date="2022-11" db="EMBL/GenBank/DDBJ databases">
        <title>Biodiversity and phylogenetic relationships of bacteria.</title>
        <authorList>
            <person name="Machado R.A.R."/>
            <person name="Bhat A."/>
            <person name="Loulou A."/>
            <person name="Kallel S."/>
        </authorList>
    </citation>
    <scope>NUCLEOTIDE SEQUENCE</scope>
    <source>
        <strain evidence="12">K-TC2</strain>
    </source>
</reference>
<dbReference type="PANTHER" id="PTHR32196">
    <property type="entry name" value="ABC TRANSPORTER PERMEASE PROTEIN YPHD-RELATED-RELATED"/>
    <property type="match status" value="1"/>
</dbReference>
<evidence type="ECO:0000256" key="11">
    <source>
        <dbReference type="SAM" id="Phobius"/>
    </source>
</evidence>
<feature type="transmembrane region" description="Helical" evidence="11">
    <location>
        <begin position="14"/>
        <end position="31"/>
    </location>
</feature>
<evidence type="ECO:0000313" key="13">
    <source>
        <dbReference type="Proteomes" id="UP001144805"/>
    </source>
</evidence>
<organism evidence="12 13">
    <name type="scientific">Kaistia nematophila</name>
    <dbReference type="NCBI Taxonomy" id="2994654"/>
    <lineage>
        <taxon>Bacteria</taxon>
        <taxon>Pseudomonadati</taxon>
        <taxon>Pseudomonadota</taxon>
        <taxon>Alphaproteobacteria</taxon>
        <taxon>Hyphomicrobiales</taxon>
        <taxon>Kaistiaceae</taxon>
        <taxon>Kaistia</taxon>
    </lineage>
</organism>
<comment type="caution">
    <text evidence="12">The sequence shown here is derived from an EMBL/GenBank/DDBJ whole genome shotgun (WGS) entry which is preliminary data.</text>
</comment>
<dbReference type="EMBL" id="JAPKNK010000004">
    <property type="protein sequence ID" value="MCX5569900.1"/>
    <property type="molecule type" value="Genomic_DNA"/>
</dbReference>
<feature type="transmembrane region" description="Helical" evidence="11">
    <location>
        <begin position="43"/>
        <end position="63"/>
    </location>
</feature>